<dbReference type="GeneID" id="27918553"/>
<protein>
    <submittedName>
        <fullName evidence="2">Uncharacterized protein</fullName>
    </submittedName>
</protein>
<proteinExistence type="predicted"/>
<name>A0A101ADV0_9MYCO</name>
<organism evidence="2 3">
    <name type="scientific">Mycobacterium lehmannii</name>
    <dbReference type="NCBI Taxonomy" id="2048550"/>
    <lineage>
        <taxon>Bacteria</taxon>
        <taxon>Bacillati</taxon>
        <taxon>Actinomycetota</taxon>
        <taxon>Actinomycetes</taxon>
        <taxon>Mycobacteriales</taxon>
        <taxon>Mycobacteriaceae</taxon>
        <taxon>Mycobacterium</taxon>
    </lineage>
</organism>
<feature type="region of interest" description="Disordered" evidence="1">
    <location>
        <begin position="1"/>
        <end position="29"/>
    </location>
</feature>
<dbReference type="Proteomes" id="UP000053707">
    <property type="component" value="Unassembled WGS sequence"/>
</dbReference>
<evidence type="ECO:0000256" key="1">
    <source>
        <dbReference type="SAM" id="MobiDB-lite"/>
    </source>
</evidence>
<evidence type="ECO:0000313" key="3">
    <source>
        <dbReference type="Proteomes" id="UP000053707"/>
    </source>
</evidence>
<reference evidence="2 3" key="1">
    <citation type="submission" date="2016-01" db="EMBL/GenBank/DDBJ databases">
        <authorList>
            <consortium name="TB Trials Study Group"/>
            <person name="Sutton G."/>
            <person name="Brinkac L."/>
            <person name="Sanka R."/>
            <person name="Adams M."/>
            <person name="Lau E.L."/>
            <person name="Macaden R."/>
            <person name="Grewal H.M.S."/>
        </authorList>
    </citation>
    <scope>NUCLEOTIDE SEQUENCE [LARGE SCALE GENOMIC DNA]</scope>
    <source>
        <strain evidence="2 3">IS-1744</strain>
    </source>
</reference>
<sequence>MTELTRTRRPSTEHSSTRPAPTAEPTLITEEQVRFGTAAARFPSPTYRHWPSALDAVRGLWHHSGRQPARNHYPQRFAYLEEALLSRECNRL</sequence>
<comment type="caution">
    <text evidence="2">The sequence shown here is derived from an EMBL/GenBank/DDBJ whole genome shotgun (WGS) entry which is preliminary data.</text>
</comment>
<dbReference type="AlphaFoldDB" id="A0A101ADV0"/>
<evidence type="ECO:0000313" key="2">
    <source>
        <dbReference type="EMBL" id="KUI21119.1"/>
    </source>
</evidence>
<dbReference type="EMBL" id="LQIR01000001">
    <property type="protein sequence ID" value="KUI21119.1"/>
    <property type="molecule type" value="Genomic_DNA"/>
</dbReference>
<keyword evidence="3" id="KW-1185">Reference proteome</keyword>
<dbReference type="RefSeq" id="WP_064393918.1">
    <property type="nucleotide sequence ID" value="NZ_LQIR01000001.1"/>
</dbReference>
<gene>
    <name evidence="2" type="ORF">AU192_11785</name>
</gene>
<accession>A0A101ADV0</accession>